<dbReference type="EMBL" id="BJXJ01000021">
    <property type="protein sequence ID" value="GEM76204.1"/>
    <property type="molecule type" value="Genomic_DNA"/>
</dbReference>
<dbReference type="AlphaFoldDB" id="A0A511QFW7"/>
<organism evidence="1 2">
    <name type="scientific">Vibrio sagamiensis NBRC 104589</name>
    <dbReference type="NCBI Taxonomy" id="1219064"/>
    <lineage>
        <taxon>Bacteria</taxon>
        <taxon>Pseudomonadati</taxon>
        <taxon>Pseudomonadota</taxon>
        <taxon>Gammaproteobacteria</taxon>
        <taxon>Vibrionales</taxon>
        <taxon>Vibrionaceae</taxon>
        <taxon>Vibrio</taxon>
    </lineage>
</organism>
<keyword evidence="2" id="KW-1185">Reference proteome</keyword>
<evidence type="ECO:0000313" key="2">
    <source>
        <dbReference type="Proteomes" id="UP000321922"/>
    </source>
</evidence>
<comment type="caution">
    <text evidence="1">The sequence shown here is derived from an EMBL/GenBank/DDBJ whole genome shotgun (WGS) entry which is preliminary data.</text>
</comment>
<proteinExistence type="predicted"/>
<dbReference type="RefSeq" id="WP_083932295.1">
    <property type="nucleotide sequence ID" value="NZ_BAOJ01000100.1"/>
</dbReference>
<evidence type="ECO:0000313" key="1">
    <source>
        <dbReference type="EMBL" id="GEM76204.1"/>
    </source>
</evidence>
<dbReference type="Proteomes" id="UP000321922">
    <property type="component" value="Unassembled WGS sequence"/>
</dbReference>
<reference evidence="1 2" key="1">
    <citation type="submission" date="2019-07" db="EMBL/GenBank/DDBJ databases">
        <title>Whole genome shotgun sequence of Vibrio sagamiensis NBRC 104589.</title>
        <authorList>
            <person name="Hosoyama A."/>
            <person name="Uohara A."/>
            <person name="Ohji S."/>
            <person name="Ichikawa N."/>
        </authorList>
    </citation>
    <scope>NUCLEOTIDE SEQUENCE [LARGE SCALE GENOMIC DNA]</scope>
    <source>
        <strain evidence="1 2">NBRC 104589</strain>
    </source>
</reference>
<dbReference type="OrthoDB" id="5917411at2"/>
<sequence>MVINQLSNMDCTNTTQAKFLSVFRHVKEFGSISDLDLCKIFGETIWSDGMEYHSSAFSFKVDRQTGNCEISRYKHQ</sequence>
<protein>
    <submittedName>
        <fullName evidence="1">Uncharacterized protein</fullName>
    </submittedName>
</protein>
<accession>A0A511QFW7</accession>
<gene>
    <name evidence="1" type="ORF">VSA01S_23160</name>
</gene>
<name>A0A511QFW7_9VIBR</name>